<feature type="transmembrane region" description="Helical" evidence="9">
    <location>
        <begin position="56"/>
        <end position="74"/>
    </location>
</feature>
<sequence>MAVPGGRCLPVLCRGSLRLALIPSVGTANVVDVFCAMTSRPETSVPLWRDDRFWKIVFQLVVAGIVIAILGLFIHNLRVNLERAGLEFTFSFLTNSAGFSIGETLIEYSPSDTYIRALLVGILNTLRVVLAGIVLTTILGVIAGVATFSDNWLLHKLSLLYVELVRNIPLLLQLIFWYFPVFLSLPPPQEQLQVMGLIYMSKTGIYLPWPTIGLPFWLSLGAVIALAIAAWTLLQRRTRAMVERAASGRPQAIALSLIGGIVVVLIALGFNWQIPQSPDPGQVQGGLRLSLEYSAILVGLVVYTGAFIAEIVRGGIQSVSKGQWEAARSLGLTPSRVMQLVVFPQAMRVIIPPLNSQYMNLAKNSSLALAIGYPDIFSVASTSLNQTGRPVEVFILLMAIYLLINLIISLGMNRLNQAVQFTEH</sequence>
<keyword evidence="7 9" id="KW-1133">Transmembrane helix</keyword>
<evidence type="ECO:0000256" key="9">
    <source>
        <dbReference type="RuleBase" id="RU363032"/>
    </source>
</evidence>
<keyword evidence="5 9" id="KW-0812">Transmembrane</keyword>
<comment type="similarity">
    <text evidence="2">Belongs to the binding-protein-dependent transport system permease family. HisMQ subfamily.</text>
</comment>
<dbReference type="GO" id="GO:0006865">
    <property type="term" value="P:amino acid transport"/>
    <property type="evidence" value="ECO:0007669"/>
    <property type="project" value="UniProtKB-KW"/>
</dbReference>
<proteinExistence type="inferred from homology"/>
<keyword evidence="12" id="KW-1185">Reference proteome</keyword>
<evidence type="ECO:0000256" key="5">
    <source>
        <dbReference type="ARBA" id="ARBA00022692"/>
    </source>
</evidence>
<dbReference type="Pfam" id="PF00528">
    <property type="entry name" value="BPD_transp_1"/>
    <property type="match status" value="1"/>
</dbReference>
<comment type="subcellular location">
    <subcellularLocation>
        <location evidence="1 9">Cell membrane</location>
        <topology evidence="1 9">Multi-pass membrane protein</topology>
    </subcellularLocation>
</comment>
<keyword evidence="4" id="KW-1003">Cell membrane</keyword>
<dbReference type="PANTHER" id="PTHR30614">
    <property type="entry name" value="MEMBRANE COMPONENT OF AMINO ACID ABC TRANSPORTER"/>
    <property type="match status" value="1"/>
</dbReference>
<evidence type="ECO:0000256" key="6">
    <source>
        <dbReference type="ARBA" id="ARBA00022970"/>
    </source>
</evidence>
<dbReference type="AlphaFoldDB" id="A0A1Z3HQ56"/>
<evidence type="ECO:0000259" key="10">
    <source>
        <dbReference type="PROSITE" id="PS50928"/>
    </source>
</evidence>
<protein>
    <submittedName>
        <fullName evidence="11">Amino-acid ABC transporter permease protein YhdX</fullName>
    </submittedName>
</protein>
<feature type="transmembrane region" description="Helical" evidence="9">
    <location>
        <begin position="293"/>
        <end position="312"/>
    </location>
</feature>
<keyword evidence="3 9" id="KW-0813">Transport</keyword>
<evidence type="ECO:0000256" key="2">
    <source>
        <dbReference type="ARBA" id="ARBA00010072"/>
    </source>
</evidence>
<accession>A0A1Z3HQ56</accession>
<keyword evidence="6" id="KW-0029">Amino-acid transport</keyword>
<dbReference type="InterPro" id="IPR000515">
    <property type="entry name" value="MetI-like"/>
</dbReference>
<feature type="transmembrane region" description="Helical" evidence="9">
    <location>
        <begin position="393"/>
        <end position="412"/>
    </location>
</feature>
<reference evidence="11 12" key="1">
    <citation type="journal article" date="2016" name="Biochim. Biophys. Acta">
        <title>Characterization of red-shifted phycobilisomes isolated from the chlorophyll f-containing cyanobacterium Halomicronema hongdechloris.</title>
        <authorList>
            <person name="Li Y."/>
            <person name="Lin Y."/>
            <person name="Garvey C.J."/>
            <person name="Birch D."/>
            <person name="Corkery R.W."/>
            <person name="Loughlin P.C."/>
            <person name="Scheer H."/>
            <person name="Willows R.D."/>
            <person name="Chen M."/>
        </authorList>
    </citation>
    <scope>NUCLEOTIDE SEQUENCE [LARGE SCALE GENOMIC DNA]</scope>
    <source>
        <strain evidence="11 12">C2206</strain>
    </source>
</reference>
<evidence type="ECO:0000313" key="12">
    <source>
        <dbReference type="Proteomes" id="UP000191901"/>
    </source>
</evidence>
<dbReference type="KEGG" id="hhg:XM38_033850"/>
<feature type="transmembrane region" description="Helical" evidence="9">
    <location>
        <begin position="216"/>
        <end position="234"/>
    </location>
</feature>
<gene>
    <name evidence="11" type="primary">yhdX</name>
    <name evidence="11" type="ORF">XM38_033850</name>
</gene>
<dbReference type="STRING" id="1641165.XM38_07360"/>
<feature type="transmembrane region" description="Helical" evidence="9">
    <location>
        <begin position="254"/>
        <end position="273"/>
    </location>
</feature>
<feature type="domain" description="ABC transmembrane type-1" evidence="10">
    <location>
        <begin position="122"/>
        <end position="412"/>
    </location>
</feature>
<feature type="transmembrane region" description="Helical" evidence="9">
    <location>
        <begin position="160"/>
        <end position="179"/>
    </location>
</feature>
<dbReference type="CDD" id="cd06261">
    <property type="entry name" value="TM_PBP2"/>
    <property type="match status" value="1"/>
</dbReference>
<dbReference type="InterPro" id="IPR043429">
    <property type="entry name" value="ArtM/GltK/GlnP/TcyL/YhdX-like"/>
</dbReference>
<dbReference type="InterPro" id="IPR010065">
    <property type="entry name" value="AA_ABC_transptr_permease_3TM"/>
</dbReference>
<evidence type="ECO:0000256" key="3">
    <source>
        <dbReference type="ARBA" id="ARBA00022448"/>
    </source>
</evidence>
<name>A0A1Z3HQ56_9CYAN</name>
<dbReference type="GO" id="GO:0022857">
    <property type="term" value="F:transmembrane transporter activity"/>
    <property type="evidence" value="ECO:0007669"/>
    <property type="project" value="InterPro"/>
</dbReference>
<dbReference type="PROSITE" id="PS50928">
    <property type="entry name" value="ABC_TM1"/>
    <property type="match status" value="1"/>
</dbReference>
<evidence type="ECO:0000256" key="4">
    <source>
        <dbReference type="ARBA" id="ARBA00022475"/>
    </source>
</evidence>
<evidence type="ECO:0000256" key="7">
    <source>
        <dbReference type="ARBA" id="ARBA00022989"/>
    </source>
</evidence>
<dbReference type="Proteomes" id="UP000191901">
    <property type="component" value="Chromosome"/>
</dbReference>
<feature type="transmembrane region" description="Helical" evidence="9">
    <location>
        <begin position="86"/>
        <end position="106"/>
    </location>
</feature>
<feature type="transmembrane region" description="Helical" evidence="9">
    <location>
        <begin position="126"/>
        <end position="148"/>
    </location>
</feature>
<dbReference type="GO" id="GO:0043190">
    <property type="term" value="C:ATP-binding cassette (ABC) transporter complex"/>
    <property type="evidence" value="ECO:0007669"/>
    <property type="project" value="InterPro"/>
</dbReference>
<keyword evidence="8 9" id="KW-0472">Membrane</keyword>
<dbReference type="PANTHER" id="PTHR30614:SF37">
    <property type="entry name" value="AMINO-ACID ABC TRANSPORTER PERMEASE PROTEIN YHDX-RELATED"/>
    <property type="match status" value="1"/>
</dbReference>
<dbReference type="NCBIfam" id="TIGR01726">
    <property type="entry name" value="HEQRo_perm_3TM"/>
    <property type="match status" value="1"/>
</dbReference>
<evidence type="ECO:0000256" key="1">
    <source>
        <dbReference type="ARBA" id="ARBA00004651"/>
    </source>
</evidence>
<dbReference type="Gene3D" id="1.10.3720.10">
    <property type="entry name" value="MetI-like"/>
    <property type="match status" value="1"/>
</dbReference>
<dbReference type="EMBL" id="CP021983">
    <property type="protein sequence ID" value="ASC72428.1"/>
    <property type="molecule type" value="Genomic_DNA"/>
</dbReference>
<evidence type="ECO:0000256" key="8">
    <source>
        <dbReference type="ARBA" id="ARBA00023136"/>
    </source>
</evidence>
<dbReference type="SUPFAM" id="SSF161098">
    <property type="entry name" value="MetI-like"/>
    <property type="match status" value="1"/>
</dbReference>
<evidence type="ECO:0000313" key="11">
    <source>
        <dbReference type="EMBL" id="ASC72428.1"/>
    </source>
</evidence>
<organism evidence="11 12">
    <name type="scientific">Halomicronema hongdechloris C2206</name>
    <dbReference type="NCBI Taxonomy" id="1641165"/>
    <lineage>
        <taxon>Bacteria</taxon>
        <taxon>Bacillati</taxon>
        <taxon>Cyanobacteriota</taxon>
        <taxon>Cyanophyceae</taxon>
        <taxon>Nodosilineales</taxon>
        <taxon>Nodosilineaceae</taxon>
        <taxon>Halomicronema</taxon>
    </lineage>
</organism>
<dbReference type="InterPro" id="IPR035906">
    <property type="entry name" value="MetI-like_sf"/>
</dbReference>